<feature type="compositionally biased region" description="Basic and acidic residues" evidence="1">
    <location>
        <begin position="624"/>
        <end position="641"/>
    </location>
</feature>
<protein>
    <submittedName>
        <fullName evidence="2">Uncharacterized protein</fullName>
    </submittedName>
</protein>
<sequence>MASETSPPACEPPAASSRGRGRGGRGGRGRGRGGSKGVANASVSKPTTASRGRGATRRGRVKNFSDSRVQAAYERQRDLKANYQAVALALKPALQELAERTVDDMLQRPDSYKLAGEHVAVVNQLQDNLDHKVHLCDQRLEYDLEAAKHSFQAEQNLVQQAFENAVEDMFETFYEGQENRLRILAALHARGLPVDVLDDQYEYKPISDAELDNDFGIYECHQNGHLVPYPSRVIGTEMWKKHRQVEAAEVASRETFPSTRGRGKGRAAAGVKRKAVDQPDGQTTPKRATRNREDSQAIEPLPMPTAKPAELHQPVAGLLRSAAKANKNVAPEPANGEEASASVTPEPPLVDGSAASAPVSALALGKQTARDKTPPLPKGAAAIDDYGVYAYSLRASARDKSGTNRFLAPWPFTFEKWEIGFRDSTNDSSKGHTFAKRGRYLDTPNTKHVHYDQWCNGYDFSTMEPDDFDQDLVEKHKVHPKYGIFLNGSINEQEPPAPYIMPGRPNVFIANPSGRESHASRSHQSTSNQKRSEELPLRLRMKADLRRFCKTLGVDPNDFSIAEFVQSNEELISKSLGTAERELKARPLRASEILLEAEKDKEVAKDDETKGKDEETVIGAQTVSRDEDERQQESETEKEGETLATEIEAEEKEEEEKEDGEHVVEELGAQDKGKEVASVTKALGDDQSSMVLSAMSVLTYASAYVAAQEVTRAVPATPKALRYDAIRDVFTDSKPDPPTPANNDVDLHFFAELCNVEPRLPAAVSKTEAPASPPPPSPPSPPPPPPPPSPPSAPTSTVHTQAEPQAEPQAEHQAEPEAEPPAEPTAELEPRMDTKQVELLASVPTVHAPRGSRFSLEPPPPLYTHSQADHISLPPGGGLAQERQGYPIPIPRAEYKTNTPSLGRSAADRSAYYPPPPPPPPPAAVHSSAYPPDPRPIDPGYNPRRLSGYGPDNTRQSPYSRLYWPQQPPPQCLPAALPSADAARSSRHAYPPPPPPPPPVSTPGSRMSFSQPIGVETLPPLRPPRSRTHSVSDDPFYEVNRSVQSSYYPPPSSRPYHHASYFPPDSSQTHPLPPMSGERLLSNPAQNTMSYMGSPSGPVMSPTFGNPSGMLGSGTIIQSPPGTPRGLATGGSAHRHRSTPSGSSDAGSNKYRKLQPAPVPAHRAWSNKPELKTIPYDHKETGASAELPRSTGPTLIRGWNVNMHRKRPRQDKGDSSLDRDEPR</sequence>
<reference evidence="2 3" key="1">
    <citation type="journal article" date="2020" name="bioRxiv">
        <title>Whole genome comparisons of ergot fungi reveals the divergence and evolution of species within the genus Claviceps are the result of varying mechanisms driving genome evolution and host range expansion.</title>
        <authorList>
            <person name="Wyka S.A."/>
            <person name="Mondo S.J."/>
            <person name="Liu M."/>
            <person name="Dettman J."/>
            <person name="Nalam V."/>
            <person name="Broders K.D."/>
        </authorList>
    </citation>
    <scope>NUCLEOTIDE SEQUENCE [LARGE SCALE GENOMIC DNA]</scope>
    <source>
        <strain evidence="2 3">LM576</strain>
    </source>
</reference>
<accession>A0A9P7TUK7</accession>
<feature type="compositionally biased region" description="Polar residues" evidence="1">
    <location>
        <begin position="1083"/>
        <end position="1093"/>
    </location>
</feature>
<feature type="compositionally biased region" description="Basic and acidic residues" evidence="1">
    <location>
        <begin position="600"/>
        <end position="615"/>
    </location>
</feature>
<feature type="compositionally biased region" description="Pro residues" evidence="1">
    <location>
        <begin position="913"/>
        <end position="923"/>
    </location>
</feature>
<name>A0A9P7TUK7_9HYPO</name>
<feature type="compositionally biased region" description="Polar residues" evidence="1">
    <location>
        <begin position="1002"/>
        <end position="1011"/>
    </location>
</feature>
<feature type="region of interest" description="Disordered" evidence="1">
    <location>
        <begin position="761"/>
        <end position="1223"/>
    </location>
</feature>
<dbReference type="Proteomes" id="UP000732380">
    <property type="component" value="Unassembled WGS sequence"/>
</dbReference>
<gene>
    <name evidence="2" type="ORF">E4U13_002238</name>
</gene>
<feature type="region of interest" description="Disordered" evidence="1">
    <location>
        <begin position="327"/>
        <end position="347"/>
    </location>
</feature>
<evidence type="ECO:0000256" key="1">
    <source>
        <dbReference type="SAM" id="MobiDB-lite"/>
    </source>
</evidence>
<comment type="caution">
    <text evidence="2">The sequence shown here is derived from an EMBL/GenBank/DDBJ whole genome shotgun (WGS) entry which is preliminary data.</text>
</comment>
<feature type="region of interest" description="Disordered" evidence="1">
    <location>
        <begin position="509"/>
        <end position="536"/>
    </location>
</feature>
<keyword evidence="3" id="KW-1185">Reference proteome</keyword>
<evidence type="ECO:0000313" key="2">
    <source>
        <dbReference type="EMBL" id="KAG6115914.1"/>
    </source>
</evidence>
<feature type="region of interest" description="Disordered" evidence="1">
    <location>
        <begin position="250"/>
        <end position="306"/>
    </location>
</feature>
<proteinExistence type="predicted"/>
<feature type="compositionally biased region" description="Low complexity" evidence="1">
    <location>
        <begin position="1"/>
        <end position="18"/>
    </location>
</feature>
<organism evidence="2 3">
    <name type="scientific">Claviceps humidiphila</name>
    <dbReference type="NCBI Taxonomy" id="1294629"/>
    <lineage>
        <taxon>Eukaryota</taxon>
        <taxon>Fungi</taxon>
        <taxon>Dikarya</taxon>
        <taxon>Ascomycota</taxon>
        <taxon>Pezizomycotina</taxon>
        <taxon>Sordariomycetes</taxon>
        <taxon>Hypocreomycetidae</taxon>
        <taxon>Hypocreales</taxon>
        <taxon>Clavicipitaceae</taxon>
        <taxon>Claviceps</taxon>
    </lineage>
</organism>
<feature type="compositionally biased region" description="Pro residues" evidence="1">
    <location>
        <begin position="990"/>
        <end position="1001"/>
    </location>
</feature>
<dbReference type="PRINTS" id="PR01217">
    <property type="entry name" value="PRICHEXTENSN"/>
</dbReference>
<feature type="compositionally biased region" description="Pro residues" evidence="1">
    <location>
        <begin position="771"/>
        <end position="793"/>
    </location>
</feature>
<feature type="compositionally biased region" description="Basic and acidic residues" evidence="1">
    <location>
        <begin position="1169"/>
        <end position="1181"/>
    </location>
</feature>
<feature type="compositionally biased region" description="Basic and acidic residues" evidence="1">
    <location>
        <begin position="659"/>
        <end position="675"/>
    </location>
</feature>
<feature type="compositionally biased region" description="Basic residues" evidence="1">
    <location>
        <begin position="19"/>
        <end position="33"/>
    </location>
</feature>
<dbReference type="AlphaFoldDB" id="A0A9P7TUK7"/>
<feature type="region of interest" description="Disordered" evidence="1">
    <location>
        <begin position="600"/>
        <end position="675"/>
    </location>
</feature>
<feature type="compositionally biased region" description="Acidic residues" evidence="1">
    <location>
        <begin position="647"/>
        <end position="658"/>
    </location>
</feature>
<feature type="compositionally biased region" description="Basic and acidic residues" evidence="1">
    <location>
        <begin position="1210"/>
        <end position="1223"/>
    </location>
</feature>
<feature type="region of interest" description="Disordered" evidence="1">
    <location>
        <begin position="1"/>
        <end position="68"/>
    </location>
</feature>
<evidence type="ECO:0000313" key="3">
    <source>
        <dbReference type="Proteomes" id="UP000732380"/>
    </source>
</evidence>
<dbReference type="EMBL" id="SRQM01000198">
    <property type="protein sequence ID" value="KAG6115914.1"/>
    <property type="molecule type" value="Genomic_DNA"/>
</dbReference>